<dbReference type="CDD" id="cd03785">
    <property type="entry name" value="GT28_MurG"/>
    <property type="match status" value="1"/>
</dbReference>
<keyword evidence="8 10" id="KW-0131">Cell cycle</keyword>
<feature type="binding site" evidence="10">
    <location>
        <position position="318"/>
    </location>
    <ligand>
        <name>UDP-N-acetyl-alpha-D-glucosamine</name>
        <dbReference type="ChEBI" id="CHEBI:57705"/>
    </ligand>
</feature>
<dbReference type="GO" id="GO:0051991">
    <property type="term" value="F:UDP-N-acetyl-D-glucosamine:N-acetylmuramoyl-L-alanyl-D-glutamyl-meso-2,6-diaminopimelyl-D-alanyl-D-alanine-diphosphoundecaprenol 4-beta-N-acetylglucosaminlytransferase activity"/>
    <property type="evidence" value="ECO:0007669"/>
    <property type="project" value="RHEA"/>
</dbReference>
<dbReference type="GO" id="GO:0050511">
    <property type="term" value="F:undecaprenyldiphospho-muramoylpentapeptide beta-N-acetylglucosaminyltransferase activity"/>
    <property type="evidence" value="ECO:0007669"/>
    <property type="project" value="UniProtKB-UniRule"/>
</dbReference>
<keyword evidence="1 10" id="KW-1003">Cell membrane</keyword>
<dbReference type="AlphaFoldDB" id="A0A517TWM1"/>
<dbReference type="PANTHER" id="PTHR21015">
    <property type="entry name" value="UDP-N-ACETYLGLUCOSAMINE--N-ACETYLMURAMYL-(PENTAPEPTIDE) PYROPHOSPHORYL-UNDECAPRENOL N-ACETYLGLUCOSAMINE TRANSFERASE 1"/>
    <property type="match status" value="1"/>
</dbReference>
<comment type="caution">
    <text evidence="10">Lacks conserved residue(s) required for the propagation of feature annotation.</text>
</comment>
<dbReference type="PANTHER" id="PTHR21015:SF22">
    <property type="entry name" value="GLYCOSYLTRANSFERASE"/>
    <property type="match status" value="1"/>
</dbReference>
<dbReference type="InterPro" id="IPR006009">
    <property type="entry name" value="GlcNAc_MurG"/>
</dbReference>
<dbReference type="InterPro" id="IPR007235">
    <property type="entry name" value="Glyco_trans_28_C"/>
</dbReference>
<feature type="binding site" evidence="10">
    <location>
        <position position="127"/>
    </location>
    <ligand>
        <name>UDP-N-acetyl-alpha-D-glucosamine</name>
        <dbReference type="ChEBI" id="CHEBI:57705"/>
    </ligand>
</feature>
<comment type="function">
    <text evidence="10">Cell wall formation. Catalyzes the transfer of a GlcNAc subunit on undecaprenyl-pyrophosphoryl-MurNAc-pentapeptide (lipid intermediate I) to form undecaprenyl-pyrophosphoryl-MurNAc-(pentapeptide)GlcNAc (lipid intermediate II).</text>
</comment>
<keyword evidence="3 10" id="KW-0328">Glycosyltransferase</keyword>
<dbReference type="OrthoDB" id="9808936at2"/>
<feature type="domain" description="Glycosyltransferase family 28 N-terminal" evidence="11">
    <location>
        <begin position="7"/>
        <end position="144"/>
    </location>
</feature>
<dbReference type="GO" id="GO:0071555">
    <property type="term" value="P:cell wall organization"/>
    <property type="evidence" value="ECO:0007669"/>
    <property type="project" value="UniProtKB-KW"/>
</dbReference>
<protein>
    <recommendedName>
        <fullName evidence="10">UDP-N-acetylglucosamine--N-acetylmuramyl-(pentapeptide) pyrophosphoryl-undecaprenol N-acetylglucosamine transferase</fullName>
        <ecNumber evidence="10">2.4.1.227</ecNumber>
    </recommendedName>
    <alternativeName>
        <fullName evidence="10">Undecaprenyl-PP-MurNAc-pentapeptide-UDPGlcNAc GlcNAc transferase</fullName>
    </alternativeName>
</protein>
<keyword evidence="9 10" id="KW-0961">Cell wall biogenesis/degradation</keyword>
<keyword evidence="6 10" id="KW-0573">Peptidoglycan synthesis</keyword>
<sequence>MAATPHVLFAGGGSASHLFPGMAVAEHLRRIMPNALVTFAGTGAARERHTVRIAGHHYSTIPTHPMPRNPLQAVRFVTDNVAGYCAARWMLREQRVSLVVGLGGSTSVAVVRAAVARGIPVVLLEQNAVPGRTTRWLSRAAAMVCAAFEEVRPHLHVQAPVTVTGNPCRTVFEDLYKRTAGQAASVRAGLAVTAGGSMGGATATGPKRQHRLVILGGSGGARSLNESIPAALKRLGDRLHDWQIVHQTGDGQLQETESRYAKLGMKALAVTHIDEIASVLFASDVVVSRASGTTLAELALAGVPALLVPFPLAADNHQTANAKVYTAASACRMVDETQQTGALDAALARELESLITDHHLRTEMGRNMQKLARPQAASQIAGAIADQLCGGSITGLMAA</sequence>
<dbReference type="SUPFAM" id="SSF53756">
    <property type="entry name" value="UDP-Glycosyltransferase/glycogen phosphorylase"/>
    <property type="match status" value="1"/>
</dbReference>
<gene>
    <name evidence="10 13" type="primary">murG</name>
    <name evidence="13" type="ORF">I41_19460</name>
</gene>
<accession>A0A517TWM1</accession>
<dbReference type="RefSeq" id="WP_145432300.1">
    <property type="nucleotide sequence ID" value="NZ_CP036339.1"/>
</dbReference>
<organism evidence="13 14">
    <name type="scientific">Lacipirellula limnantheis</name>
    <dbReference type="NCBI Taxonomy" id="2528024"/>
    <lineage>
        <taxon>Bacteria</taxon>
        <taxon>Pseudomonadati</taxon>
        <taxon>Planctomycetota</taxon>
        <taxon>Planctomycetia</taxon>
        <taxon>Pirellulales</taxon>
        <taxon>Lacipirellulaceae</taxon>
        <taxon>Lacipirellula</taxon>
    </lineage>
</organism>
<dbReference type="InterPro" id="IPR004276">
    <property type="entry name" value="GlycoTrans_28_N"/>
</dbReference>
<keyword evidence="5 10" id="KW-0133">Cell shape</keyword>
<keyword evidence="2 10" id="KW-0132">Cell division</keyword>
<dbReference type="HAMAP" id="MF_00033">
    <property type="entry name" value="MurG"/>
    <property type="match status" value="1"/>
</dbReference>
<dbReference type="GO" id="GO:0009252">
    <property type="term" value="P:peptidoglycan biosynthetic process"/>
    <property type="evidence" value="ECO:0007669"/>
    <property type="project" value="UniProtKB-UniRule"/>
</dbReference>
<dbReference type="EMBL" id="CP036339">
    <property type="protein sequence ID" value="QDT72763.1"/>
    <property type="molecule type" value="Genomic_DNA"/>
</dbReference>
<name>A0A517TWM1_9BACT</name>
<proteinExistence type="inferred from homology"/>
<evidence type="ECO:0000256" key="10">
    <source>
        <dbReference type="HAMAP-Rule" id="MF_00033"/>
    </source>
</evidence>
<evidence type="ECO:0000256" key="1">
    <source>
        <dbReference type="ARBA" id="ARBA00022475"/>
    </source>
</evidence>
<evidence type="ECO:0000313" key="13">
    <source>
        <dbReference type="EMBL" id="QDT72763.1"/>
    </source>
</evidence>
<feature type="binding site" evidence="10">
    <location>
        <position position="218"/>
    </location>
    <ligand>
        <name>UDP-N-acetyl-alpha-D-glucosamine</name>
        <dbReference type="ChEBI" id="CHEBI:57705"/>
    </ligand>
</feature>
<feature type="domain" description="Glycosyl transferase family 28 C-terminal" evidence="12">
    <location>
        <begin position="212"/>
        <end position="379"/>
    </location>
</feature>
<evidence type="ECO:0000256" key="2">
    <source>
        <dbReference type="ARBA" id="ARBA00022618"/>
    </source>
</evidence>
<evidence type="ECO:0000256" key="9">
    <source>
        <dbReference type="ARBA" id="ARBA00023316"/>
    </source>
</evidence>
<evidence type="ECO:0000256" key="7">
    <source>
        <dbReference type="ARBA" id="ARBA00023136"/>
    </source>
</evidence>
<dbReference type="GO" id="GO:0051301">
    <property type="term" value="P:cell division"/>
    <property type="evidence" value="ECO:0007669"/>
    <property type="project" value="UniProtKB-KW"/>
</dbReference>
<dbReference type="GO" id="GO:0005886">
    <property type="term" value="C:plasma membrane"/>
    <property type="evidence" value="ECO:0007669"/>
    <property type="project" value="UniProtKB-SubCell"/>
</dbReference>
<dbReference type="Gene3D" id="3.40.50.2000">
    <property type="entry name" value="Glycogen Phosphorylase B"/>
    <property type="match status" value="2"/>
</dbReference>
<evidence type="ECO:0000256" key="5">
    <source>
        <dbReference type="ARBA" id="ARBA00022960"/>
    </source>
</evidence>
<evidence type="ECO:0000313" key="14">
    <source>
        <dbReference type="Proteomes" id="UP000317909"/>
    </source>
</evidence>
<dbReference type="KEGG" id="llh:I41_19460"/>
<feature type="binding site" evidence="10">
    <location>
        <position position="273"/>
    </location>
    <ligand>
        <name>UDP-N-acetyl-alpha-D-glucosamine</name>
        <dbReference type="ChEBI" id="CHEBI:57705"/>
    </ligand>
</feature>
<feature type="binding site" evidence="10">
    <location>
        <position position="169"/>
    </location>
    <ligand>
        <name>UDP-N-acetyl-alpha-D-glucosamine</name>
        <dbReference type="ChEBI" id="CHEBI:57705"/>
    </ligand>
</feature>
<dbReference type="UniPathway" id="UPA00219"/>
<dbReference type="Proteomes" id="UP000317909">
    <property type="component" value="Chromosome"/>
</dbReference>
<comment type="similarity">
    <text evidence="10">Belongs to the glycosyltransferase 28 family. MurG subfamily.</text>
</comment>
<comment type="catalytic activity">
    <reaction evidence="10">
        <text>di-trans,octa-cis-undecaprenyl diphospho-N-acetyl-alpha-D-muramoyl-L-alanyl-D-glutamyl-meso-2,6-diaminopimeloyl-D-alanyl-D-alanine + UDP-N-acetyl-alpha-D-glucosamine = di-trans,octa-cis-undecaprenyl diphospho-[N-acetyl-alpha-D-glucosaminyl-(1-&gt;4)]-N-acetyl-alpha-D-muramoyl-L-alanyl-D-glutamyl-meso-2,6-diaminopimeloyl-D-alanyl-D-alanine + UDP + H(+)</text>
        <dbReference type="Rhea" id="RHEA:31227"/>
        <dbReference type="ChEBI" id="CHEBI:15378"/>
        <dbReference type="ChEBI" id="CHEBI:57705"/>
        <dbReference type="ChEBI" id="CHEBI:58223"/>
        <dbReference type="ChEBI" id="CHEBI:61387"/>
        <dbReference type="ChEBI" id="CHEBI:61388"/>
        <dbReference type="EC" id="2.4.1.227"/>
    </reaction>
</comment>
<comment type="pathway">
    <text evidence="10">Cell wall biogenesis; peptidoglycan biosynthesis.</text>
</comment>
<dbReference type="GO" id="GO:0005975">
    <property type="term" value="P:carbohydrate metabolic process"/>
    <property type="evidence" value="ECO:0007669"/>
    <property type="project" value="InterPro"/>
</dbReference>
<dbReference type="EC" id="2.4.1.227" evidence="10"/>
<evidence type="ECO:0000256" key="3">
    <source>
        <dbReference type="ARBA" id="ARBA00022676"/>
    </source>
</evidence>
<keyword evidence="7 10" id="KW-0472">Membrane</keyword>
<dbReference type="Pfam" id="PF03033">
    <property type="entry name" value="Glyco_transf_28"/>
    <property type="match status" value="1"/>
</dbReference>
<evidence type="ECO:0000259" key="11">
    <source>
        <dbReference type="Pfam" id="PF03033"/>
    </source>
</evidence>
<dbReference type="GO" id="GO:0008360">
    <property type="term" value="P:regulation of cell shape"/>
    <property type="evidence" value="ECO:0007669"/>
    <property type="project" value="UniProtKB-KW"/>
</dbReference>
<reference evidence="13 14" key="1">
    <citation type="submission" date="2019-02" db="EMBL/GenBank/DDBJ databases">
        <title>Deep-cultivation of Planctomycetes and their phenomic and genomic characterization uncovers novel biology.</title>
        <authorList>
            <person name="Wiegand S."/>
            <person name="Jogler M."/>
            <person name="Boedeker C."/>
            <person name="Pinto D."/>
            <person name="Vollmers J."/>
            <person name="Rivas-Marin E."/>
            <person name="Kohn T."/>
            <person name="Peeters S.H."/>
            <person name="Heuer A."/>
            <person name="Rast P."/>
            <person name="Oberbeckmann S."/>
            <person name="Bunk B."/>
            <person name="Jeske O."/>
            <person name="Meyerdierks A."/>
            <person name="Storesund J.E."/>
            <person name="Kallscheuer N."/>
            <person name="Luecker S."/>
            <person name="Lage O.M."/>
            <person name="Pohl T."/>
            <person name="Merkel B.J."/>
            <person name="Hornburger P."/>
            <person name="Mueller R.-W."/>
            <person name="Bruemmer F."/>
            <person name="Labrenz M."/>
            <person name="Spormann A.M."/>
            <person name="Op den Camp H."/>
            <person name="Overmann J."/>
            <person name="Amann R."/>
            <person name="Jetten M.S.M."/>
            <person name="Mascher T."/>
            <person name="Medema M.H."/>
            <person name="Devos D.P."/>
            <person name="Kaster A.-K."/>
            <person name="Ovreas L."/>
            <person name="Rohde M."/>
            <person name="Galperin M.Y."/>
            <person name="Jogler C."/>
        </authorList>
    </citation>
    <scope>NUCLEOTIDE SEQUENCE [LARGE SCALE GENOMIC DNA]</scope>
    <source>
        <strain evidence="13 14">I41</strain>
    </source>
</reference>
<evidence type="ECO:0000256" key="6">
    <source>
        <dbReference type="ARBA" id="ARBA00022984"/>
    </source>
</evidence>
<evidence type="ECO:0000256" key="8">
    <source>
        <dbReference type="ARBA" id="ARBA00023306"/>
    </source>
</evidence>
<comment type="subcellular location">
    <subcellularLocation>
        <location evidence="10">Cell membrane</location>
        <topology evidence="10">Peripheral membrane protein</topology>
        <orientation evidence="10">Cytoplasmic side</orientation>
    </subcellularLocation>
</comment>
<evidence type="ECO:0000259" key="12">
    <source>
        <dbReference type="Pfam" id="PF04101"/>
    </source>
</evidence>
<dbReference type="Pfam" id="PF04101">
    <property type="entry name" value="Glyco_tran_28_C"/>
    <property type="match status" value="1"/>
</dbReference>
<keyword evidence="4 10" id="KW-0808">Transferase</keyword>
<evidence type="ECO:0000256" key="4">
    <source>
        <dbReference type="ARBA" id="ARBA00022679"/>
    </source>
</evidence>
<keyword evidence="14" id="KW-1185">Reference proteome</keyword>